<dbReference type="InterPro" id="IPR027417">
    <property type="entry name" value="P-loop_NTPase"/>
</dbReference>
<keyword evidence="5" id="KW-0547">Nucleotide-binding</keyword>
<feature type="domain" description="ABC transporter" evidence="11">
    <location>
        <begin position="362"/>
        <end position="596"/>
    </location>
</feature>
<dbReference type="InterPro" id="IPR003439">
    <property type="entry name" value="ABC_transporter-like_ATP-bd"/>
</dbReference>
<evidence type="ECO:0000256" key="7">
    <source>
        <dbReference type="ARBA" id="ARBA00022989"/>
    </source>
</evidence>
<dbReference type="GO" id="GO:0016887">
    <property type="term" value="F:ATP hydrolysis activity"/>
    <property type="evidence" value="ECO:0007669"/>
    <property type="project" value="InterPro"/>
</dbReference>
<evidence type="ECO:0000256" key="10">
    <source>
        <dbReference type="SAM" id="Phobius"/>
    </source>
</evidence>
<gene>
    <name evidence="13" type="ORF">E9229_000447</name>
</gene>
<accession>A0A839QJP9</accession>
<evidence type="ECO:0000259" key="12">
    <source>
        <dbReference type="PROSITE" id="PS50929"/>
    </source>
</evidence>
<keyword evidence="2" id="KW-0813">Transport</keyword>
<dbReference type="CDD" id="cd18546">
    <property type="entry name" value="ABC_6TM_Rv0194_D2_like"/>
    <property type="match status" value="1"/>
</dbReference>
<protein>
    <submittedName>
        <fullName evidence="13">ATP-binding cassette subfamily B protein</fullName>
    </submittedName>
</protein>
<dbReference type="SUPFAM" id="SSF90123">
    <property type="entry name" value="ABC transporter transmembrane region"/>
    <property type="match status" value="1"/>
</dbReference>
<evidence type="ECO:0000256" key="8">
    <source>
        <dbReference type="ARBA" id="ARBA00023136"/>
    </source>
</evidence>
<evidence type="ECO:0000256" key="6">
    <source>
        <dbReference type="ARBA" id="ARBA00022840"/>
    </source>
</evidence>
<keyword evidence="3" id="KW-1003">Cell membrane</keyword>
<name>A0A839QJP9_9MICC</name>
<feature type="transmembrane region" description="Helical" evidence="10">
    <location>
        <begin position="187"/>
        <end position="203"/>
    </location>
</feature>
<reference evidence="13 14" key="1">
    <citation type="submission" date="2020-08" db="EMBL/GenBank/DDBJ databases">
        <title>Sequencing the genomes of 1000 actinobacteria strains.</title>
        <authorList>
            <person name="Klenk H.-P."/>
        </authorList>
    </citation>
    <scope>NUCLEOTIDE SEQUENCE [LARGE SCALE GENOMIC DNA]</scope>
    <source>
        <strain evidence="13 14">DSM 22826</strain>
    </source>
</reference>
<dbReference type="InterPro" id="IPR039421">
    <property type="entry name" value="Type_1_exporter"/>
</dbReference>
<dbReference type="Proteomes" id="UP000523000">
    <property type="component" value="Unassembled WGS sequence"/>
</dbReference>
<keyword evidence="14" id="KW-1185">Reference proteome</keyword>
<dbReference type="SMART" id="SM00382">
    <property type="entry name" value="AAA"/>
    <property type="match status" value="1"/>
</dbReference>
<comment type="subcellular location">
    <subcellularLocation>
        <location evidence="1">Cell membrane</location>
        <topology evidence="1">Multi-pass membrane protein</topology>
    </subcellularLocation>
</comment>
<keyword evidence="8 10" id="KW-0472">Membrane</keyword>
<dbReference type="InterPro" id="IPR017871">
    <property type="entry name" value="ABC_transporter-like_CS"/>
</dbReference>
<organism evidence="13 14">
    <name type="scientific">Paeniglutamicibacter cryotolerans</name>
    <dbReference type="NCBI Taxonomy" id="670079"/>
    <lineage>
        <taxon>Bacteria</taxon>
        <taxon>Bacillati</taxon>
        <taxon>Actinomycetota</taxon>
        <taxon>Actinomycetes</taxon>
        <taxon>Micrococcales</taxon>
        <taxon>Micrococcaceae</taxon>
        <taxon>Paeniglutamicibacter</taxon>
    </lineage>
</organism>
<proteinExistence type="inferred from homology"/>
<dbReference type="EMBL" id="JACHVS010000001">
    <property type="protein sequence ID" value="MBB2994256.1"/>
    <property type="molecule type" value="Genomic_DNA"/>
</dbReference>
<dbReference type="GO" id="GO:0005886">
    <property type="term" value="C:plasma membrane"/>
    <property type="evidence" value="ECO:0007669"/>
    <property type="project" value="UniProtKB-SubCell"/>
</dbReference>
<dbReference type="Pfam" id="PF00005">
    <property type="entry name" value="ABC_tran"/>
    <property type="match status" value="1"/>
</dbReference>
<evidence type="ECO:0000256" key="1">
    <source>
        <dbReference type="ARBA" id="ARBA00004651"/>
    </source>
</evidence>
<feature type="transmembrane region" description="Helical" evidence="10">
    <location>
        <begin position="265"/>
        <end position="286"/>
    </location>
</feature>
<dbReference type="PROSITE" id="PS50929">
    <property type="entry name" value="ABC_TM1F"/>
    <property type="match status" value="1"/>
</dbReference>
<dbReference type="PANTHER" id="PTHR24221">
    <property type="entry name" value="ATP-BINDING CASSETTE SUB-FAMILY B"/>
    <property type="match status" value="1"/>
</dbReference>
<dbReference type="AlphaFoldDB" id="A0A839QJP9"/>
<dbReference type="SUPFAM" id="SSF52540">
    <property type="entry name" value="P-loop containing nucleoside triphosphate hydrolases"/>
    <property type="match status" value="1"/>
</dbReference>
<comment type="caution">
    <text evidence="13">The sequence shown here is derived from an EMBL/GenBank/DDBJ whole genome shotgun (WGS) entry which is preliminary data.</text>
</comment>
<dbReference type="PROSITE" id="PS50893">
    <property type="entry name" value="ABC_TRANSPORTER_2"/>
    <property type="match status" value="1"/>
</dbReference>
<evidence type="ECO:0000313" key="13">
    <source>
        <dbReference type="EMBL" id="MBB2994256.1"/>
    </source>
</evidence>
<feature type="transmembrane region" description="Helical" evidence="10">
    <location>
        <begin position="164"/>
        <end position="181"/>
    </location>
</feature>
<keyword evidence="7 10" id="KW-1133">Transmembrane helix</keyword>
<dbReference type="InterPro" id="IPR011527">
    <property type="entry name" value="ABC1_TM_dom"/>
</dbReference>
<dbReference type="InterPro" id="IPR003593">
    <property type="entry name" value="AAA+_ATPase"/>
</dbReference>
<keyword evidence="4 10" id="KW-0812">Transmembrane</keyword>
<dbReference type="GO" id="GO:0140359">
    <property type="term" value="F:ABC-type transporter activity"/>
    <property type="evidence" value="ECO:0007669"/>
    <property type="project" value="InterPro"/>
</dbReference>
<evidence type="ECO:0000313" key="14">
    <source>
        <dbReference type="Proteomes" id="UP000523000"/>
    </source>
</evidence>
<dbReference type="Gene3D" id="1.20.1560.10">
    <property type="entry name" value="ABC transporter type 1, transmembrane domain"/>
    <property type="match status" value="1"/>
</dbReference>
<comment type="similarity">
    <text evidence="9">Belongs to the ABC transporter superfamily. Lipid exporter (TC 3.A.1.106) family.</text>
</comment>
<feature type="domain" description="ABC transmembrane type-1" evidence="12">
    <location>
        <begin position="43"/>
        <end position="328"/>
    </location>
</feature>
<dbReference type="FunFam" id="3.40.50.300:FF:000299">
    <property type="entry name" value="ABC transporter ATP-binding protein/permease"/>
    <property type="match status" value="1"/>
</dbReference>
<evidence type="ECO:0000256" key="9">
    <source>
        <dbReference type="ARBA" id="ARBA00061644"/>
    </source>
</evidence>
<evidence type="ECO:0000256" key="4">
    <source>
        <dbReference type="ARBA" id="ARBA00022692"/>
    </source>
</evidence>
<dbReference type="Pfam" id="PF00664">
    <property type="entry name" value="ABC_membrane"/>
    <property type="match status" value="1"/>
</dbReference>
<dbReference type="PROSITE" id="PS00211">
    <property type="entry name" value="ABC_TRANSPORTER_1"/>
    <property type="match status" value="1"/>
</dbReference>
<dbReference type="PANTHER" id="PTHR24221:SF654">
    <property type="entry name" value="ATP-BINDING CASSETTE SUB-FAMILY B MEMBER 6"/>
    <property type="match status" value="1"/>
</dbReference>
<sequence length="602" mass="64801">MSTGYGVSNEDDIDLGKTERLRVRRRSMALLASLASPLHRMLWLTVVLVVISNAAQAAFPLVIAWAIDWALPALISNNPVPLGIASGAYLVSAVIAGVLLGWYNLCTAKVSQAMLLDLRLRVFRHTQRLSLEFHEKYTSGRIISRQTSDLETLRELLDQGVSQLVSGIFFILFTLISIFVLDWRSGLIATAAGIPITVLFIWYQKRSELVYRESRVVSARLIGSFVETMTGIRAVKAFRRESANDESYARLAGEYRENSIRSINLFGVLQPGLVLIGNLTVAAVLLTGGFRVLDGSLAVGTLVALLLASKRVFQPVENIAMFYSSLQAATAALEKVSGLLEEDPGVVEPEHPGRLEVAHGAIDFTGAVFGYGDGPVVMERFDLSIPAGQTVAVVGPTGAGKSTLAKLIARFYDLRSGSLTLDSVPISQLANADLRRHVVMVTQEAFLFSGSVGENIALGRPGASDEEIVLAARAVGAHEFISSLPEGYDTDVNKRGGRVSAGQRQLISFARAFLADPAVLILDEATSSLDLPSERAVQRGLETLLGNRTALIIAHRLSTVETADRVLVVDGGRIVEDGSPAELVAAGGRFARLHGAWKDSLS</sequence>
<keyword evidence="6 13" id="KW-0067">ATP-binding</keyword>
<dbReference type="RefSeq" id="WP_183509634.1">
    <property type="nucleotide sequence ID" value="NZ_BAABGK010000041.1"/>
</dbReference>
<dbReference type="GO" id="GO:0034040">
    <property type="term" value="F:ATPase-coupled lipid transmembrane transporter activity"/>
    <property type="evidence" value="ECO:0007669"/>
    <property type="project" value="TreeGrafter"/>
</dbReference>
<feature type="transmembrane region" description="Helical" evidence="10">
    <location>
        <begin position="87"/>
        <end position="105"/>
    </location>
</feature>
<feature type="transmembrane region" description="Helical" evidence="10">
    <location>
        <begin position="41"/>
        <end position="67"/>
    </location>
</feature>
<evidence type="ECO:0000256" key="2">
    <source>
        <dbReference type="ARBA" id="ARBA00022448"/>
    </source>
</evidence>
<evidence type="ECO:0000256" key="5">
    <source>
        <dbReference type="ARBA" id="ARBA00022741"/>
    </source>
</evidence>
<dbReference type="InterPro" id="IPR036640">
    <property type="entry name" value="ABC1_TM_sf"/>
</dbReference>
<evidence type="ECO:0000259" key="11">
    <source>
        <dbReference type="PROSITE" id="PS50893"/>
    </source>
</evidence>
<evidence type="ECO:0000256" key="3">
    <source>
        <dbReference type="ARBA" id="ARBA00022475"/>
    </source>
</evidence>
<dbReference type="Gene3D" id="3.40.50.300">
    <property type="entry name" value="P-loop containing nucleotide triphosphate hydrolases"/>
    <property type="match status" value="1"/>
</dbReference>
<dbReference type="GO" id="GO:0005524">
    <property type="term" value="F:ATP binding"/>
    <property type="evidence" value="ECO:0007669"/>
    <property type="project" value="UniProtKB-KW"/>
</dbReference>